<dbReference type="NCBIfam" id="TIGR04056">
    <property type="entry name" value="OMP_RagA_SusC"/>
    <property type="match status" value="1"/>
</dbReference>
<reference evidence="10 11" key="1">
    <citation type="submission" date="2018-12" db="EMBL/GenBank/DDBJ databases">
        <title>Marinifilum JC070 sp. nov., a marine bacterium isolated from Yongle Blue Hole in the South China Sea.</title>
        <authorList>
            <person name="Fu T."/>
        </authorList>
    </citation>
    <scope>NUCLEOTIDE SEQUENCE [LARGE SCALE GENOMIC DNA]</scope>
    <source>
        <strain evidence="10 11">JC070</strain>
    </source>
</reference>
<evidence type="ECO:0000256" key="7">
    <source>
        <dbReference type="PROSITE-ProRule" id="PRU01360"/>
    </source>
</evidence>
<keyword evidence="5 7" id="KW-0472">Membrane</keyword>
<feature type="domain" description="TonB-dependent receptor plug" evidence="9">
    <location>
        <begin position="222"/>
        <end position="348"/>
    </location>
</feature>
<dbReference type="Gene3D" id="2.60.40.1120">
    <property type="entry name" value="Carboxypeptidase-like, regulatory domain"/>
    <property type="match status" value="1"/>
</dbReference>
<dbReference type="RefSeq" id="WP_171594885.1">
    <property type="nucleotide sequence ID" value="NZ_RZNH01000009.1"/>
</dbReference>
<evidence type="ECO:0000256" key="1">
    <source>
        <dbReference type="ARBA" id="ARBA00004571"/>
    </source>
</evidence>
<dbReference type="Proteomes" id="UP000732105">
    <property type="component" value="Unassembled WGS sequence"/>
</dbReference>
<evidence type="ECO:0000256" key="2">
    <source>
        <dbReference type="ARBA" id="ARBA00022448"/>
    </source>
</evidence>
<feature type="coiled-coil region" evidence="8">
    <location>
        <begin position="414"/>
        <end position="441"/>
    </location>
</feature>
<name>A0ABX1WU23_9BACT</name>
<dbReference type="InterPro" id="IPR023997">
    <property type="entry name" value="TonB-dep_OMP_SusC/RagA_CS"/>
</dbReference>
<dbReference type="InterPro" id="IPR023996">
    <property type="entry name" value="TonB-dep_OMP_SusC/RagA"/>
</dbReference>
<evidence type="ECO:0000256" key="4">
    <source>
        <dbReference type="ARBA" id="ARBA00022692"/>
    </source>
</evidence>
<dbReference type="SUPFAM" id="SSF56935">
    <property type="entry name" value="Porins"/>
    <property type="match status" value="1"/>
</dbReference>
<keyword evidence="4 7" id="KW-0812">Transmembrane</keyword>
<comment type="subcellular location">
    <subcellularLocation>
        <location evidence="1 7">Cell outer membrane</location>
        <topology evidence="1 7">Multi-pass membrane protein</topology>
    </subcellularLocation>
</comment>
<dbReference type="InterPro" id="IPR039426">
    <property type="entry name" value="TonB-dep_rcpt-like"/>
</dbReference>
<dbReference type="Pfam" id="PF07715">
    <property type="entry name" value="Plug"/>
    <property type="match status" value="1"/>
</dbReference>
<keyword evidence="10" id="KW-0675">Receptor</keyword>
<dbReference type="PROSITE" id="PS52016">
    <property type="entry name" value="TONB_DEPENDENT_REC_3"/>
    <property type="match status" value="1"/>
</dbReference>
<evidence type="ECO:0000313" key="10">
    <source>
        <dbReference type="EMBL" id="NOU59608.1"/>
    </source>
</evidence>
<dbReference type="NCBIfam" id="TIGR04057">
    <property type="entry name" value="SusC_RagA_signa"/>
    <property type="match status" value="1"/>
</dbReference>
<dbReference type="InterPro" id="IPR008969">
    <property type="entry name" value="CarboxyPept-like_regulatory"/>
</dbReference>
<evidence type="ECO:0000256" key="3">
    <source>
        <dbReference type="ARBA" id="ARBA00022452"/>
    </source>
</evidence>
<dbReference type="EMBL" id="RZNH01000009">
    <property type="protein sequence ID" value="NOU59608.1"/>
    <property type="molecule type" value="Genomic_DNA"/>
</dbReference>
<organism evidence="10 11">
    <name type="scientific">Marinifilum caeruleilacunae</name>
    <dbReference type="NCBI Taxonomy" id="2499076"/>
    <lineage>
        <taxon>Bacteria</taxon>
        <taxon>Pseudomonadati</taxon>
        <taxon>Bacteroidota</taxon>
        <taxon>Bacteroidia</taxon>
        <taxon>Marinilabiliales</taxon>
        <taxon>Marinifilaceae</taxon>
    </lineage>
</organism>
<keyword evidence="3 7" id="KW-1134">Transmembrane beta strand</keyword>
<dbReference type="Pfam" id="PF13715">
    <property type="entry name" value="CarbopepD_reg_2"/>
    <property type="match status" value="1"/>
</dbReference>
<evidence type="ECO:0000313" key="11">
    <source>
        <dbReference type="Proteomes" id="UP000732105"/>
    </source>
</evidence>
<dbReference type="InterPro" id="IPR037066">
    <property type="entry name" value="Plug_dom_sf"/>
</dbReference>
<sequence>MKKLGKRVGLTIPIRKILRVTKVSVFLLLLCSFHLSASVMLGQQVNLKSGEILVQEAFKELKKQTGTYFMYKEESLKHAPLLNLNLKNANLEEALDEICKQAQLQYQVQDDYVLVTPKAKPPKSTEQENTIKVKGKVTDTDGMPLPGVSVVVKGTNIGVSTDLNGHFSMKVMNGNQTLIFSFVGMTTQELNIKNRKFLDIVLENDHSELSEVVVTGYQEIKKSRMTGSVETVTAADIVNKGITNVEDAIRGQLAGVSSMNLSGRPGSTSQIRIRGVNSLTGDADPIWILDGMPLQGDLPSVTTGGTDLQNSILTNGIGNISPDDIESITILKDAAATAIYGARAANGVIVVKTKRGVAGKSYINVRSSFSLEEAPKNKLDMMNSEQKIAYETSLYNDFSYATLYGRVFRLLKAAENGRITKEEADKQINQLRNTNTNWFDEIFRLAKSQNHSVSLSGGNEKTQYYASVNYLDQNGIMPNNEYSRLGASVKLTHDFNKKLRIYFDLNTSLRKDRTSASVVDPLRYATFANPYEKPYNDDGSYAYDRTYNYYYSRMKEGYAYDLNILEDLNANTNKTRYVSNSMNVKLEYKLFDGLMFSSQSTFSATNSHNRKEIVPGTYTSKIQNWLVNTYNYREIPDHLNKGALQESTSRSDSYTIRNNFEYAKSFKDLHFVNAIVGQEISSEKSYRFMNYSPEYAPGYGLITFPELDGVDARYLDLNRLGSTGEFQNRSASFFATASYTYDEKYVVSGSWRMDGVDIIGTENRFTPLWNLSGKWNIHKEEFMEKLPFVNVLALRASYGFTGSIDRNAYPFTTLQYGATFRYNNETVPSDIIPGNPSIKWQRKEDRSIGIDFSMYKNRINGSFNYYNNDTRDLLDNKQLPYSTGRNKVKANVASLKNEGYEISLKTLNINGKNFRWTTSFNISFNKNRITNTYFKSVDDLPITTKDYSSSNYFVKGKAVNAWYGYKVAGIDPATGHILAYIDKKDLQGKPIGHLYQDGKYVIDMNTEFTNDALQYLGEGYPPVTGGFGTTFNYKRLSISSQFTFMTGHKIRSFTTDNGSPFSASRLNQQTKELNRWRKPGDITDVAVYSRSWETSSLKYLYDTDIEDGSFLRCTNITLGYNLSPELCEKLSISRLRVSLNVHNLFTFTKYKGIDPETMGAFGYPGAKKYMLGVNIGF</sequence>
<keyword evidence="11" id="KW-1185">Reference proteome</keyword>
<dbReference type="Gene3D" id="2.170.130.10">
    <property type="entry name" value="TonB-dependent receptor, plug domain"/>
    <property type="match status" value="1"/>
</dbReference>
<dbReference type="Gene3D" id="2.40.170.20">
    <property type="entry name" value="TonB-dependent receptor, beta-barrel domain"/>
    <property type="match status" value="1"/>
</dbReference>
<dbReference type="InterPro" id="IPR012910">
    <property type="entry name" value="Plug_dom"/>
</dbReference>
<proteinExistence type="inferred from homology"/>
<keyword evidence="2 7" id="KW-0813">Transport</keyword>
<keyword evidence="8" id="KW-0175">Coiled coil</keyword>
<gene>
    <name evidence="10" type="ORF">ELS83_07235</name>
</gene>
<evidence type="ECO:0000256" key="8">
    <source>
        <dbReference type="SAM" id="Coils"/>
    </source>
</evidence>
<keyword evidence="6 7" id="KW-0998">Cell outer membrane</keyword>
<accession>A0ABX1WU23</accession>
<dbReference type="SUPFAM" id="SSF49464">
    <property type="entry name" value="Carboxypeptidase regulatory domain-like"/>
    <property type="match status" value="1"/>
</dbReference>
<protein>
    <submittedName>
        <fullName evidence="10">TonB-dependent receptor</fullName>
    </submittedName>
</protein>
<dbReference type="InterPro" id="IPR036942">
    <property type="entry name" value="Beta-barrel_TonB_sf"/>
</dbReference>
<evidence type="ECO:0000259" key="9">
    <source>
        <dbReference type="Pfam" id="PF07715"/>
    </source>
</evidence>
<comment type="similarity">
    <text evidence="7">Belongs to the TonB-dependent receptor family.</text>
</comment>
<comment type="caution">
    <text evidence="10">The sequence shown here is derived from an EMBL/GenBank/DDBJ whole genome shotgun (WGS) entry which is preliminary data.</text>
</comment>
<evidence type="ECO:0000256" key="6">
    <source>
        <dbReference type="ARBA" id="ARBA00023237"/>
    </source>
</evidence>
<evidence type="ECO:0000256" key="5">
    <source>
        <dbReference type="ARBA" id="ARBA00023136"/>
    </source>
</evidence>